<dbReference type="AlphaFoldDB" id="A0A5B7IJA9"/>
<dbReference type="Proteomes" id="UP000324222">
    <property type="component" value="Unassembled WGS sequence"/>
</dbReference>
<protein>
    <submittedName>
        <fullName evidence="2">Uncharacterized protein</fullName>
    </submittedName>
</protein>
<evidence type="ECO:0000256" key="1">
    <source>
        <dbReference type="SAM" id="MobiDB-lite"/>
    </source>
</evidence>
<sequence>MPPPPQVQVGRVQGVQGLGGEGRGVGCGRQPQAGEEGGQGQATLLHRYSAALPLKQNTRLSTRPHHHHHHQHHTTPHHTTNTTILPTAHRHHHHTTTAAASQAPERLAFTSVRVWWRGSEWCFQGFP</sequence>
<name>A0A5B7IJA9_PORTR</name>
<proteinExistence type="predicted"/>
<keyword evidence="3" id="KW-1185">Reference proteome</keyword>
<reference evidence="2 3" key="1">
    <citation type="submission" date="2019-05" db="EMBL/GenBank/DDBJ databases">
        <title>Another draft genome of Portunus trituberculatus and its Hox gene families provides insights of decapod evolution.</title>
        <authorList>
            <person name="Jeong J.-H."/>
            <person name="Song I."/>
            <person name="Kim S."/>
            <person name="Choi T."/>
            <person name="Kim D."/>
            <person name="Ryu S."/>
            <person name="Kim W."/>
        </authorList>
    </citation>
    <scope>NUCLEOTIDE SEQUENCE [LARGE SCALE GENOMIC DNA]</scope>
    <source>
        <tissue evidence="2">Muscle</tissue>
    </source>
</reference>
<dbReference type="EMBL" id="VSRR010058654">
    <property type="protein sequence ID" value="MPC82016.1"/>
    <property type="molecule type" value="Genomic_DNA"/>
</dbReference>
<accession>A0A5B7IJA9</accession>
<gene>
    <name evidence="2" type="ORF">E2C01_076659</name>
</gene>
<feature type="compositionally biased region" description="Basic residues" evidence="1">
    <location>
        <begin position="62"/>
        <end position="76"/>
    </location>
</feature>
<feature type="compositionally biased region" description="Gly residues" evidence="1">
    <location>
        <begin position="16"/>
        <end position="27"/>
    </location>
</feature>
<feature type="region of interest" description="Disordered" evidence="1">
    <location>
        <begin position="16"/>
        <end position="80"/>
    </location>
</feature>
<comment type="caution">
    <text evidence="2">The sequence shown here is derived from an EMBL/GenBank/DDBJ whole genome shotgun (WGS) entry which is preliminary data.</text>
</comment>
<evidence type="ECO:0000313" key="2">
    <source>
        <dbReference type="EMBL" id="MPC82016.1"/>
    </source>
</evidence>
<evidence type="ECO:0000313" key="3">
    <source>
        <dbReference type="Proteomes" id="UP000324222"/>
    </source>
</evidence>
<organism evidence="2 3">
    <name type="scientific">Portunus trituberculatus</name>
    <name type="common">Swimming crab</name>
    <name type="synonym">Neptunus trituberculatus</name>
    <dbReference type="NCBI Taxonomy" id="210409"/>
    <lineage>
        <taxon>Eukaryota</taxon>
        <taxon>Metazoa</taxon>
        <taxon>Ecdysozoa</taxon>
        <taxon>Arthropoda</taxon>
        <taxon>Crustacea</taxon>
        <taxon>Multicrustacea</taxon>
        <taxon>Malacostraca</taxon>
        <taxon>Eumalacostraca</taxon>
        <taxon>Eucarida</taxon>
        <taxon>Decapoda</taxon>
        <taxon>Pleocyemata</taxon>
        <taxon>Brachyura</taxon>
        <taxon>Eubrachyura</taxon>
        <taxon>Portunoidea</taxon>
        <taxon>Portunidae</taxon>
        <taxon>Portuninae</taxon>
        <taxon>Portunus</taxon>
    </lineage>
</organism>